<reference evidence="8 9" key="1">
    <citation type="submission" date="2018-07" db="EMBL/GenBank/DDBJ databases">
        <title>Rhodosalinus sp. strain E84T genomic sequence and assembly.</title>
        <authorList>
            <person name="Liu Z.-W."/>
            <person name="Lu D.-C."/>
        </authorList>
    </citation>
    <scope>NUCLEOTIDE SEQUENCE [LARGE SCALE GENOMIC DNA]</scope>
    <source>
        <strain evidence="8 9">E84</strain>
    </source>
</reference>
<evidence type="ECO:0000256" key="6">
    <source>
        <dbReference type="ARBA" id="ARBA00034528"/>
    </source>
</evidence>
<dbReference type="Gene3D" id="3.50.50.60">
    <property type="entry name" value="FAD/NAD(P)-binding domain"/>
    <property type="match status" value="1"/>
</dbReference>
<dbReference type="SUPFAM" id="SSF51905">
    <property type="entry name" value="FAD/NAD(P)-binding domain"/>
    <property type="match status" value="3"/>
</dbReference>
<dbReference type="AlphaFoldDB" id="A0A365U5X6"/>
<dbReference type="EMBL" id="QNTQ01000014">
    <property type="protein sequence ID" value="RBI83824.1"/>
    <property type="molecule type" value="Genomic_DNA"/>
</dbReference>
<dbReference type="InterPro" id="IPR020946">
    <property type="entry name" value="Flavin_mOase-like"/>
</dbReference>
<dbReference type="EC" id="1.14.13.148" evidence="6"/>
<dbReference type="PIRSF" id="PIRSF000332">
    <property type="entry name" value="FMO"/>
    <property type="match status" value="1"/>
</dbReference>
<comment type="similarity">
    <text evidence="1">Belongs to the FMO family.</text>
</comment>
<comment type="caution">
    <text evidence="8">The sequence shown here is derived from an EMBL/GenBank/DDBJ whole genome shotgun (WGS) entry which is preliminary data.</text>
</comment>
<dbReference type="InterPro" id="IPR036188">
    <property type="entry name" value="FAD/NAD-bd_sf"/>
</dbReference>
<evidence type="ECO:0000256" key="4">
    <source>
        <dbReference type="ARBA" id="ARBA00022857"/>
    </source>
</evidence>
<evidence type="ECO:0000313" key="9">
    <source>
        <dbReference type="Proteomes" id="UP000253370"/>
    </source>
</evidence>
<protein>
    <recommendedName>
        <fullName evidence="7">Trimethylamine monooxygenase</fullName>
        <ecNumber evidence="6">1.14.13.148</ecNumber>
    </recommendedName>
</protein>
<dbReference type="InterPro" id="IPR050346">
    <property type="entry name" value="FMO-like"/>
</dbReference>
<dbReference type="PRINTS" id="PR00370">
    <property type="entry name" value="FMOXYGENASE"/>
</dbReference>
<evidence type="ECO:0000313" key="8">
    <source>
        <dbReference type="EMBL" id="RBI83824.1"/>
    </source>
</evidence>
<dbReference type="RefSeq" id="WP_113290164.1">
    <property type="nucleotide sequence ID" value="NZ_QNTQ01000014.1"/>
</dbReference>
<proteinExistence type="inferred from homology"/>
<keyword evidence="5" id="KW-0560">Oxidoreductase</keyword>
<evidence type="ECO:0000256" key="2">
    <source>
        <dbReference type="ARBA" id="ARBA00022630"/>
    </source>
</evidence>
<organism evidence="8 9">
    <name type="scientific">Rhodosalinus halophilus</name>
    <dbReference type="NCBI Taxonomy" id="2259333"/>
    <lineage>
        <taxon>Bacteria</taxon>
        <taxon>Pseudomonadati</taxon>
        <taxon>Pseudomonadota</taxon>
        <taxon>Alphaproteobacteria</taxon>
        <taxon>Rhodobacterales</taxon>
        <taxon>Paracoccaceae</taxon>
        <taxon>Rhodosalinus</taxon>
    </lineage>
</organism>
<dbReference type="InterPro" id="IPR000960">
    <property type="entry name" value="Flavin_mOase"/>
</dbReference>
<keyword evidence="3" id="KW-0274">FAD</keyword>
<dbReference type="PANTHER" id="PTHR23023">
    <property type="entry name" value="DIMETHYLANILINE MONOOXYGENASE"/>
    <property type="match status" value="1"/>
</dbReference>
<gene>
    <name evidence="8" type="ORF">DRV85_14320</name>
</gene>
<dbReference type="GO" id="GO:0050660">
    <property type="term" value="F:flavin adenine dinucleotide binding"/>
    <property type="evidence" value="ECO:0007669"/>
    <property type="project" value="InterPro"/>
</dbReference>
<keyword evidence="9" id="KW-1185">Reference proteome</keyword>
<accession>A0A365U5X6</accession>
<evidence type="ECO:0000256" key="1">
    <source>
        <dbReference type="ARBA" id="ARBA00009183"/>
    </source>
</evidence>
<keyword evidence="2" id="KW-0285">Flavoprotein</keyword>
<sequence>MSETVAVIGAGPAGIAAARYLKGQGFAPVLFEAHDAPGGQWNRQNPRSGIWPEMRTNTARMVTKLSDGTYPEGTALFPRNGEVLAMLRALAERFGLLDDARFGAEVTGLCRDGAGWRVTWNDGAGEHAESFPRAVVATGRFNRPWAPEVPGLGDFSGALGVRHSFDYDGPEAWRGKRVVIAGGATSAVEIASDLAMAGAARVHVAQRRQRYVIPKVVAGVPIEYLGLTLGAARAAETAPPDRLAAERDRFIKEIGGNPAAYGCPPADPDVEKAGVTGCPYYLDLVAEDRITVHSWIARVEGRRVTFADGTAIEADGILMATGFRLSLPFLSDEIARTVRLSPADMELAEFTLHPDLPGLAFLGFWPQFGPYMVALEQQARFVAYAWGGAAPMPSDAALRAAVKPLSATGAPGGGHQAHVMALRFARLAGVAPPGTLARRAVLDRSPVTGETCRLTGPDADPGAERRLRHDFDLFAPADVRAGPAALPRRDGSDAA</sequence>
<dbReference type="Pfam" id="PF00743">
    <property type="entry name" value="FMO-like"/>
    <property type="match status" value="1"/>
</dbReference>
<dbReference type="GO" id="GO:0034899">
    <property type="term" value="F:trimethylamine monooxygenase activity"/>
    <property type="evidence" value="ECO:0007669"/>
    <property type="project" value="UniProtKB-EC"/>
</dbReference>
<dbReference type="GO" id="GO:0004499">
    <property type="term" value="F:N,N-dimethylaniline monooxygenase activity"/>
    <property type="evidence" value="ECO:0007669"/>
    <property type="project" value="InterPro"/>
</dbReference>
<evidence type="ECO:0000256" key="3">
    <source>
        <dbReference type="ARBA" id="ARBA00022827"/>
    </source>
</evidence>
<name>A0A365U5X6_9RHOB</name>
<keyword evidence="4" id="KW-0521">NADP</keyword>
<dbReference type="Proteomes" id="UP000253370">
    <property type="component" value="Unassembled WGS sequence"/>
</dbReference>
<evidence type="ECO:0000256" key="7">
    <source>
        <dbReference type="ARBA" id="ARBA00035159"/>
    </source>
</evidence>
<evidence type="ECO:0000256" key="5">
    <source>
        <dbReference type="ARBA" id="ARBA00023002"/>
    </source>
</evidence>
<dbReference type="GO" id="GO:0050661">
    <property type="term" value="F:NADP binding"/>
    <property type="evidence" value="ECO:0007669"/>
    <property type="project" value="InterPro"/>
</dbReference>
<dbReference type="OrthoDB" id="9808049at2"/>